<dbReference type="Proteomes" id="UP001195483">
    <property type="component" value="Unassembled WGS sequence"/>
</dbReference>
<reference evidence="1" key="2">
    <citation type="journal article" date="2021" name="Genome Biol. Evol.">
        <title>Developing a high-quality reference genome for a parasitic bivalve with doubly uniparental inheritance (Bivalvia: Unionida).</title>
        <authorList>
            <person name="Smith C.H."/>
        </authorList>
    </citation>
    <scope>NUCLEOTIDE SEQUENCE</scope>
    <source>
        <strain evidence="1">CHS0354</strain>
        <tissue evidence="1">Mantle</tissue>
    </source>
</reference>
<dbReference type="EMBL" id="JAEAOA010000962">
    <property type="protein sequence ID" value="KAK3590539.1"/>
    <property type="molecule type" value="Genomic_DNA"/>
</dbReference>
<keyword evidence="2" id="KW-1185">Reference proteome</keyword>
<evidence type="ECO:0000313" key="1">
    <source>
        <dbReference type="EMBL" id="KAK3590539.1"/>
    </source>
</evidence>
<dbReference type="AlphaFoldDB" id="A0AAE0SF54"/>
<evidence type="ECO:0000313" key="2">
    <source>
        <dbReference type="Proteomes" id="UP001195483"/>
    </source>
</evidence>
<reference evidence="1" key="3">
    <citation type="submission" date="2023-05" db="EMBL/GenBank/DDBJ databases">
        <authorList>
            <person name="Smith C.H."/>
        </authorList>
    </citation>
    <scope>NUCLEOTIDE SEQUENCE</scope>
    <source>
        <strain evidence="1">CHS0354</strain>
        <tissue evidence="1">Mantle</tissue>
    </source>
</reference>
<organism evidence="1 2">
    <name type="scientific">Potamilus streckersoni</name>
    <dbReference type="NCBI Taxonomy" id="2493646"/>
    <lineage>
        <taxon>Eukaryota</taxon>
        <taxon>Metazoa</taxon>
        <taxon>Spiralia</taxon>
        <taxon>Lophotrochozoa</taxon>
        <taxon>Mollusca</taxon>
        <taxon>Bivalvia</taxon>
        <taxon>Autobranchia</taxon>
        <taxon>Heteroconchia</taxon>
        <taxon>Palaeoheterodonta</taxon>
        <taxon>Unionida</taxon>
        <taxon>Unionoidea</taxon>
        <taxon>Unionidae</taxon>
        <taxon>Ambleminae</taxon>
        <taxon>Lampsilini</taxon>
        <taxon>Potamilus</taxon>
    </lineage>
</organism>
<accession>A0AAE0SF54</accession>
<name>A0AAE0SF54_9BIVA</name>
<sequence length="60" mass="7130">MSLLTARYRHKNKVFLMEENCQALKQRTVVDVKPTKKDPHKTFKYAEWRMGYTAGSQGRR</sequence>
<protein>
    <submittedName>
        <fullName evidence="1">Uncharacterized protein</fullName>
    </submittedName>
</protein>
<proteinExistence type="predicted"/>
<reference evidence="1" key="1">
    <citation type="journal article" date="2021" name="Genome Biol. Evol.">
        <title>A High-Quality Reference Genome for a Parasitic Bivalve with Doubly Uniparental Inheritance (Bivalvia: Unionida).</title>
        <authorList>
            <person name="Smith C.H."/>
        </authorList>
    </citation>
    <scope>NUCLEOTIDE SEQUENCE</scope>
    <source>
        <strain evidence="1">CHS0354</strain>
    </source>
</reference>
<gene>
    <name evidence="1" type="ORF">CHS0354_015517</name>
</gene>
<comment type="caution">
    <text evidence="1">The sequence shown here is derived from an EMBL/GenBank/DDBJ whole genome shotgun (WGS) entry which is preliminary data.</text>
</comment>